<dbReference type="EMBL" id="ASHM01054673">
    <property type="protein sequence ID" value="PNX87748.1"/>
    <property type="molecule type" value="Genomic_DNA"/>
</dbReference>
<organism evidence="2 3">
    <name type="scientific">Trifolium pratense</name>
    <name type="common">Red clover</name>
    <dbReference type="NCBI Taxonomy" id="57577"/>
    <lineage>
        <taxon>Eukaryota</taxon>
        <taxon>Viridiplantae</taxon>
        <taxon>Streptophyta</taxon>
        <taxon>Embryophyta</taxon>
        <taxon>Tracheophyta</taxon>
        <taxon>Spermatophyta</taxon>
        <taxon>Magnoliopsida</taxon>
        <taxon>eudicotyledons</taxon>
        <taxon>Gunneridae</taxon>
        <taxon>Pentapetalae</taxon>
        <taxon>rosids</taxon>
        <taxon>fabids</taxon>
        <taxon>Fabales</taxon>
        <taxon>Fabaceae</taxon>
        <taxon>Papilionoideae</taxon>
        <taxon>50 kb inversion clade</taxon>
        <taxon>NPAAA clade</taxon>
        <taxon>Hologalegina</taxon>
        <taxon>IRL clade</taxon>
        <taxon>Trifolieae</taxon>
        <taxon>Trifolium</taxon>
    </lineage>
</organism>
<dbReference type="AlphaFoldDB" id="A0A2K3MAD2"/>
<evidence type="ECO:0000313" key="1">
    <source>
        <dbReference type="EMBL" id="PNX72240.1"/>
    </source>
</evidence>
<dbReference type="EMBL" id="ASHM01024389">
    <property type="protein sequence ID" value="PNX72240.1"/>
    <property type="molecule type" value="Genomic_DNA"/>
</dbReference>
<reference evidence="2 3" key="1">
    <citation type="journal article" date="2014" name="Am. J. Bot.">
        <title>Genome assembly and annotation for red clover (Trifolium pratense; Fabaceae).</title>
        <authorList>
            <person name="Istvanek J."/>
            <person name="Jaros M."/>
            <person name="Krenek A."/>
            <person name="Repkova J."/>
        </authorList>
    </citation>
    <scope>NUCLEOTIDE SEQUENCE [LARGE SCALE GENOMIC DNA]</scope>
    <source>
        <strain evidence="3">cv. Tatra</strain>
        <tissue evidence="2">Young leaves</tissue>
    </source>
</reference>
<reference evidence="2 3" key="2">
    <citation type="journal article" date="2017" name="Front. Plant Sci.">
        <title>Gene Classification and Mining of Molecular Markers Useful in Red Clover (Trifolium pratense) Breeding.</title>
        <authorList>
            <person name="Istvanek J."/>
            <person name="Dluhosova J."/>
            <person name="Dluhos P."/>
            <person name="Patkova L."/>
            <person name="Nedelnik J."/>
            <person name="Repkova J."/>
        </authorList>
    </citation>
    <scope>NUCLEOTIDE SEQUENCE [LARGE SCALE GENOMIC DNA]</scope>
    <source>
        <strain evidence="3">cv. Tatra</strain>
        <tissue evidence="2">Young leaves</tissue>
    </source>
</reference>
<sequence>ECSAAAIHKLFVTGGGGSLGLVAGKWNEEDEVRVSEREREG</sequence>
<evidence type="ECO:0000313" key="2">
    <source>
        <dbReference type="EMBL" id="PNX87748.1"/>
    </source>
</evidence>
<evidence type="ECO:0000313" key="3">
    <source>
        <dbReference type="Proteomes" id="UP000236291"/>
    </source>
</evidence>
<accession>A0A2K3MAD2</accession>
<gene>
    <name evidence="1" type="ORF">L195_g028130</name>
    <name evidence="2" type="ORF">L195_g043843</name>
</gene>
<dbReference type="Proteomes" id="UP000236291">
    <property type="component" value="Unassembled WGS sequence"/>
</dbReference>
<feature type="non-terminal residue" evidence="2">
    <location>
        <position position="1"/>
    </location>
</feature>
<proteinExistence type="predicted"/>
<protein>
    <submittedName>
        <fullName evidence="2">Uncharacterized protein</fullName>
    </submittedName>
</protein>
<name>A0A2K3MAD2_TRIPR</name>
<comment type="caution">
    <text evidence="2">The sequence shown here is derived from an EMBL/GenBank/DDBJ whole genome shotgun (WGS) entry which is preliminary data.</text>
</comment>